<dbReference type="Pfam" id="PF00035">
    <property type="entry name" value="dsrm"/>
    <property type="match status" value="2"/>
</dbReference>
<comment type="caution">
    <text evidence="11">The sequence shown here is derived from an EMBL/GenBank/DDBJ whole genome shotgun (WGS) entry which is preliminary data.</text>
</comment>
<dbReference type="InterPro" id="IPR017441">
    <property type="entry name" value="Protein_kinase_ATP_BS"/>
</dbReference>
<evidence type="ECO:0000256" key="4">
    <source>
        <dbReference type="ARBA" id="ARBA00022840"/>
    </source>
</evidence>
<name>A0A7L2ET42_ANTMN</name>
<dbReference type="InterPro" id="IPR014720">
    <property type="entry name" value="dsRBD_dom"/>
</dbReference>
<dbReference type="GO" id="GO:0003723">
    <property type="term" value="F:RNA binding"/>
    <property type="evidence" value="ECO:0007669"/>
    <property type="project" value="UniProtKB-UniRule"/>
</dbReference>
<organism evidence="11 12">
    <name type="scientific">Anthoscopus minutus</name>
    <name type="common">Southern penduline-tit</name>
    <dbReference type="NCBI Taxonomy" id="156561"/>
    <lineage>
        <taxon>Eukaryota</taxon>
        <taxon>Metazoa</taxon>
        <taxon>Chordata</taxon>
        <taxon>Craniata</taxon>
        <taxon>Vertebrata</taxon>
        <taxon>Euteleostomi</taxon>
        <taxon>Archelosauria</taxon>
        <taxon>Archosauria</taxon>
        <taxon>Dinosauria</taxon>
        <taxon>Saurischia</taxon>
        <taxon>Theropoda</taxon>
        <taxon>Coelurosauria</taxon>
        <taxon>Aves</taxon>
        <taxon>Neognathae</taxon>
        <taxon>Neoaves</taxon>
        <taxon>Telluraves</taxon>
        <taxon>Australaves</taxon>
        <taxon>Passeriformes</taxon>
        <taxon>Paridae</taxon>
        <taxon>Anthoscopus</taxon>
    </lineage>
</organism>
<dbReference type="SMART" id="SM00220">
    <property type="entry name" value="S_TKc"/>
    <property type="match status" value="1"/>
</dbReference>
<accession>A0A7L2ET42</accession>
<feature type="non-terminal residue" evidence="11">
    <location>
        <position position="1"/>
    </location>
</feature>
<evidence type="ECO:0000313" key="12">
    <source>
        <dbReference type="Proteomes" id="UP000554720"/>
    </source>
</evidence>
<evidence type="ECO:0000259" key="9">
    <source>
        <dbReference type="PROSITE" id="PS50011"/>
    </source>
</evidence>
<proteinExistence type="inferred from homology"/>
<feature type="domain" description="Protein kinase" evidence="9">
    <location>
        <begin position="284"/>
        <end position="544"/>
    </location>
</feature>
<dbReference type="SUPFAM" id="SSF54768">
    <property type="entry name" value="dsRNA-binding domain-like"/>
    <property type="match status" value="2"/>
</dbReference>
<dbReference type="SUPFAM" id="SSF56112">
    <property type="entry name" value="Protein kinase-like (PK-like)"/>
    <property type="match status" value="1"/>
</dbReference>
<reference evidence="11 12" key="1">
    <citation type="submission" date="2019-09" db="EMBL/GenBank/DDBJ databases">
        <title>Bird 10,000 Genomes (B10K) Project - Family phase.</title>
        <authorList>
            <person name="Zhang G."/>
        </authorList>
    </citation>
    <scope>NUCLEOTIDE SEQUENCE [LARGE SCALE GENOMIC DNA]</scope>
    <source>
        <strain evidence="11">B10K-DU-011-42</strain>
        <tissue evidence="11">Muscle</tissue>
    </source>
</reference>
<evidence type="ECO:0000256" key="2">
    <source>
        <dbReference type="ARBA" id="ARBA00022741"/>
    </source>
</evidence>
<dbReference type="PROSITE" id="PS50011">
    <property type="entry name" value="PROTEIN_KINASE_DOM"/>
    <property type="match status" value="1"/>
</dbReference>
<keyword evidence="6" id="KW-0694">RNA-binding</keyword>
<dbReference type="InterPro" id="IPR008271">
    <property type="entry name" value="Ser/Thr_kinase_AS"/>
</dbReference>
<dbReference type="Proteomes" id="UP000554720">
    <property type="component" value="Unassembled WGS sequence"/>
</dbReference>
<feature type="non-terminal residue" evidence="11">
    <location>
        <position position="549"/>
    </location>
</feature>
<dbReference type="PROSITE" id="PS50137">
    <property type="entry name" value="DS_RBD"/>
    <property type="match status" value="2"/>
</dbReference>
<feature type="compositionally biased region" description="Basic and acidic residues" evidence="8">
    <location>
        <begin position="246"/>
        <end position="255"/>
    </location>
</feature>
<keyword evidence="3 11" id="KW-0418">Kinase</keyword>
<comment type="similarity">
    <text evidence="5">Belongs to the protein kinase superfamily. Ser/Thr protein kinase family. GCN2 subfamily.</text>
</comment>
<dbReference type="GO" id="GO:0005634">
    <property type="term" value="C:nucleus"/>
    <property type="evidence" value="ECO:0007669"/>
    <property type="project" value="TreeGrafter"/>
</dbReference>
<dbReference type="GO" id="GO:0005737">
    <property type="term" value="C:cytoplasm"/>
    <property type="evidence" value="ECO:0007669"/>
    <property type="project" value="TreeGrafter"/>
</dbReference>
<evidence type="ECO:0000256" key="6">
    <source>
        <dbReference type="PROSITE-ProRule" id="PRU00266"/>
    </source>
</evidence>
<evidence type="ECO:0000256" key="5">
    <source>
        <dbReference type="ARBA" id="ARBA00037982"/>
    </source>
</evidence>
<dbReference type="InterPro" id="IPR011009">
    <property type="entry name" value="Kinase-like_dom_sf"/>
</dbReference>
<protein>
    <submittedName>
        <fullName evidence="11">E2AK2 kinase</fullName>
    </submittedName>
</protein>
<dbReference type="Gene3D" id="3.30.160.20">
    <property type="match status" value="2"/>
</dbReference>
<dbReference type="PROSITE" id="PS00107">
    <property type="entry name" value="PROTEIN_KINASE_ATP"/>
    <property type="match status" value="1"/>
</dbReference>
<evidence type="ECO:0000256" key="3">
    <source>
        <dbReference type="ARBA" id="ARBA00022777"/>
    </source>
</evidence>
<dbReference type="Gene3D" id="1.10.510.10">
    <property type="entry name" value="Transferase(Phosphotransferase) domain 1"/>
    <property type="match status" value="1"/>
</dbReference>
<evidence type="ECO:0000256" key="7">
    <source>
        <dbReference type="PROSITE-ProRule" id="PRU10141"/>
    </source>
</evidence>
<dbReference type="GO" id="GO:0004694">
    <property type="term" value="F:eukaryotic translation initiation factor 2alpha kinase activity"/>
    <property type="evidence" value="ECO:0007669"/>
    <property type="project" value="TreeGrafter"/>
</dbReference>
<keyword evidence="1" id="KW-0808">Transferase</keyword>
<dbReference type="PANTHER" id="PTHR11042:SF163">
    <property type="entry name" value="INTERFERON-INDUCED, DOUBLE-STRANDED RNA-ACTIVATED PROTEIN KINASE"/>
    <property type="match status" value="1"/>
</dbReference>
<evidence type="ECO:0000256" key="8">
    <source>
        <dbReference type="SAM" id="MobiDB-lite"/>
    </source>
</evidence>
<dbReference type="PANTHER" id="PTHR11042">
    <property type="entry name" value="EUKARYOTIC TRANSLATION INITIATION FACTOR 2-ALPHA KINASE EIF2-ALPHA KINASE -RELATED"/>
    <property type="match status" value="1"/>
</dbReference>
<dbReference type="EMBL" id="VWYI01050097">
    <property type="protein sequence ID" value="NXQ64839.1"/>
    <property type="molecule type" value="Genomic_DNA"/>
</dbReference>
<keyword evidence="4 7" id="KW-0067">ATP-binding</keyword>
<sequence length="549" mass="62329">MDHEYVTTLNRYCQIHKLTVDYDTISMTGPSHDPEFTVVVKINGEKYGKGTGKSKKEAKAVAAKETWEMIEKQHKSSLNMAAAELTTTQSTSSPALDKDYVSLLNIFSQRTRQIVDYPNKTCTGDAHAPTYSISCTISGHLYGRGTGPSLGAAKQAAAKEAYEKVHKESSLTVYDSFNDRNKGEHYKVFPLFFHKNSICFDNSSAKLVEKMKDMTMCEKPAPFQRNAQNPIPKPKRKLAANFPNIRNKEQEKNTSDSDESLPDVDTGEENGRPYTVNKIFLDLFEKIEPIGVGGFGNVFKATSKCDKTTYAVKRVTFTEKVEREAEGLARLKHEHIVRYHCSWKGYDRWSSQNSVKKVFCLFIQMEFCEQGTLEKWIAKNKEDRKYHAMAQNKFSQIVKGVEYIHSEKLIHRDLKPQNIFISHDDKIKIGDFGLVTSVTFETLTEDRGTKSYMAPEQSGAKYGKEVDIYALGLIWFEILSAFTCHEKTKVWPSVREGELPECFNNQFPPEASIIKRMLSANPSGRIPTSHLLDLVNSVDKEKALRNYSY</sequence>
<feature type="compositionally biased region" description="Acidic residues" evidence="8">
    <location>
        <begin position="256"/>
        <end position="268"/>
    </location>
</feature>
<dbReference type="GO" id="GO:0005524">
    <property type="term" value="F:ATP binding"/>
    <property type="evidence" value="ECO:0007669"/>
    <property type="project" value="UniProtKB-UniRule"/>
</dbReference>
<dbReference type="Gene3D" id="3.30.200.20">
    <property type="entry name" value="Phosphorylase Kinase, domain 1"/>
    <property type="match status" value="1"/>
</dbReference>
<dbReference type="OrthoDB" id="341578at2759"/>
<dbReference type="Pfam" id="PF00069">
    <property type="entry name" value="Pkinase"/>
    <property type="match status" value="1"/>
</dbReference>
<dbReference type="InterPro" id="IPR000719">
    <property type="entry name" value="Prot_kinase_dom"/>
</dbReference>
<feature type="domain" description="DRBM" evidence="10">
    <location>
        <begin position="4"/>
        <end position="72"/>
    </location>
</feature>
<evidence type="ECO:0000256" key="1">
    <source>
        <dbReference type="ARBA" id="ARBA00022679"/>
    </source>
</evidence>
<keyword evidence="2 7" id="KW-0547">Nucleotide-binding</keyword>
<feature type="domain" description="DRBM" evidence="10">
    <location>
        <begin position="99"/>
        <end position="167"/>
    </location>
</feature>
<evidence type="ECO:0000313" key="11">
    <source>
        <dbReference type="EMBL" id="NXQ64839.1"/>
    </source>
</evidence>
<dbReference type="AlphaFoldDB" id="A0A7L2ET42"/>
<gene>
    <name evidence="11" type="primary">Eif2ak2</name>
    <name evidence="11" type="ORF">ANTMIN_R12269</name>
</gene>
<evidence type="ECO:0000259" key="10">
    <source>
        <dbReference type="PROSITE" id="PS50137"/>
    </source>
</evidence>
<keyword evidence="12" id="KW-1185">Reference proteome</keyword>
<dbReference type="PROSITE" id="PS00108">
    <property type="entry name" value="PROTEIN_KINASE_ST"/>
    <property type="match status" value="1"/>
</dbReference>
<feature type="binding site" evidence="7">
    <location>
        <position position="313"/>
    </location>
    <ligand>
        <name>ATP</name>
        <dbReference type="ChEBI" id="CHEBI:30616"/>
    </ligand>
</feature>
<dbReference type="InterPro" id="IPR050339">
    <property type="entry name" value="CC_SR_Kinase"/>
</dbReference>
<dbReference type="SMART" id="SM00358">
    <property type="entry name" value="DSRM"/>
    <property type="match status" value="2"/>
</dbReference>
<feature type="region of interest" description="Disordered" evidence="8">
    <location>
        <begin position="241"/>
        <end position="270"/>
    </location>
</feature>